<dbReference type="CDD" id="cd17814">
    <property type="entry name" value="Fe-ADH-like"/>
    <property type="match status" value="1"/>
</dbReference>
<dbReference type="FunFam" id="1.20.1090.10:FF:000001">
    <property type="entry name" value="Aldehyde-alcohol dehydrogenase"/>
    <property type="match status" value="1"/>
</dbReference>
<dbReference type="AlphaFoldDB" id="A0A1M7Y7D5"/>
<evidence type="ECO:0000256" key="4">
    <source>
        <dbReference type="ARBA" id="ARBA00023027"/>
    </source>
</evidence>
<dbReference type="Proteomes" id="UP000184603">
    <property type="component" value="Unassembled WGS sequence"/>
</dbReference>
<dbReference type="Pfam" id="PF00465">
    <property type="entry name" value="Fe-ADH"/>
    <property type="match status" value="1"/>
</dbReference>
<dbReference type="OrthoDB" id="9778433at2"/>
<keyword evidence="3" id="KW-0560">Oxidoreductase</keyword>
<dbReference type="InterPro" id="IPR001670">
    <property type="entry name" value="ADH_Fe/GldA"/>
</dbReference>
<evidence type="ECO:0000256" key="1">
    <source>
        <dbReference type="ARBA" id="ARBA00001962"/>
    </source>
</evidence>
<dbReference type="NCBIfam" id="NF041833">
    <property type="entry name" value="Fe_ADH_ErcA"/>
    <property type="match status" value="1"/>
</dbReference>
<evidence type="ECO:0000256" key="3">
    <source>
        <dbReference type="ARBA" id="ARBA00023002"/>
    </source>
</evidence>
<dbReference type="RefSeq" id="WP_073613660.1">
    <property type="nucleotide sequence ID" value="NZ_FRFE01000010.1"/>
</dbReference>
<proteinExistence type="inferred from homology"/>
<keyword evidence="8" id="KW-1185">Reference proteome</keyword>
<accession>A0A1M7Y7D5</accession>
<comment type="cofactor">
    <cofactor evidence="1">
        <name>Fe cation</name>
        <dbReference type="ChEBI" id="CHEBI:24875"/>
    </cofactor>
</comment>
<feature type="domain" description="Fe-containing alcohol dehydrogenase-like C-terminal" evidence="6">
    <location>
        <begin position="188"/>
        <end position="382"/>
    </location>
</feature>
<organism evidence="7 8">
    <name type="scientific">Desulfopila aestuarii DSM 18488</name>
    <dbReference type="NCBI Taxonomy" id="1121416"/>
    <lineage>
        <taxon>Bacteria</taxon>
        <taxon>Pseudomonadati</taxon>
        <taxon>Thermodesulfobacteriota</taxon>
        <taxon>Desulfobulbia</taxon>
        <taxon>Desulfobulbales</taxon>
        <taxon>Desulfocapsaceae</taxon>
        <taxon>Desulfopila</taxon>
    </lineage>
</organism>
<dbReference type="FunFam" id="3.40.50.1970:FF:000003">
    <property type="entry name" value="Alcohol dehydrogenase, iron-containing"/>
    <property type="match status" value="1"/>
</dbReference>
<evidence type="ECO:0000313" key="7">
    <source>
        <dbReference type="EMBL" id="SHO48557.1"/>
    </source>
</evidence>
<dbReference type="PANTHER" id="PTHR11496">
    <property type="entry name" value="ALCOHOL DEHYDROGENASE"/>
    <property type="match status" value="1"/>
</dbReference>
<dbReference type="Gene3D" id="3.40.50.1970">
    <property type="match status" value="1"/>
</dbReference>
<dbReference type="PROSITE" id="PS00060">
    <property type="entry name" value="ADH_IRON_2"/>
    <property type="match status" value="1"/>
</dbReference>
<name>A0A1M7Y7D5_9BACT</name>
<feature type="domain" description="Alcohol dehydrogenase iron-type/glycerol dehydrogenase GldA" evidence="5">
    <location>
        <begin position="11"/>
        <end position="177"/>
    </location>
</feature>
<dbReference type="Gene3D" id="1.20.1090.10">
    <property type="entry name" value="Dehydroquinate synthase-like - alpha domain"/>
    <property type="match status" value="1"/>
</dbReference>
<dbReference type="GO" id="GO:0046872">
    <property type="term" value="F:metal ion binding"/>
    <property type="evidence" value="ECO:0007669"/>
    <property type="project" value="InterPro"/>
</dbReference>
<evidence type="ECO:0000259" key="5">
    <source>
        <dbReference type="Pfam" id="PF00465"/>
    </source>
</evidence>
<dbReference type="EMBL" id="FRFE01000010">
    <property type="protein sequence ID" value="SHO48557.1"/>
    <property type="molecule type" value="Genomic_DNA"/>
</dbReference>
<dbReference type="InterPro" id="IPR056798">
    <property type="entry name" value="ADH_Fe_C"/>
</dbReference>
<dbReference type="STRING" id="1121416.SAMN02745220_02366"/>
<gene>
    <name evidence="7" type="ORF">SAMN02745220_02366</name>
</gene>
<dbReference type="GO" id="GO:0004022">
    <property type="term" value="F:alcohol dehydrogenase (NAD+) activity"/>
    <property type="evidence" value="ECO:0007669"/>
    <property type="project" value="TreeGrafter"/>
</dbReference>
<keyword evidence="4" id="KW-0520">NAD</keyword>
<sequence length="383" mass="40664">MIELRKFVAPEFIFGAGAIDLAGRYAQNFGAEKVFIVTDPGVIQAGWTGKVQQILENQGIDSSIFSGISPNPRAEEVMVGAEQYREHGCDVIIAIGGGSPMDCAKGIGIVATNDDHILTFEGIDNVPIPGPPLICIPTTAGTAADVSQFAIISDQEEKVKKAIISKTAVPDVALIDPATCLTMDSYLTACTAIDALVHAVEAYASTAHAPMFDLHALEAIRLISANLEKVLAEPADLELRGKLMLASLQAGLAFSNASLGAVHAMAHSLGGYLDLPHGECNAILLHHVMAYNYPEAGERYREIGKALGLGVENISSKEVKKLILAEIIRLKLSAGITASLGQRGATISDIPHLAKKAIKDPCMVTNPRVPILRDIEVIYEEAL</sequence>
<dbReference type="InterPro" id="IPR039697">
    <property type="entry name" value="Alcohol_dehydrogenase_Fe"/>
</dbReference>
<dbReference type="SUPFAM" id="SSF56796">
    <property type="entry name" value="Dehydroquinate synthase-like"/>
    <property type="match status" value="1"/>
</dbReference>
<comment type="similarity">
    <text evidence="2">Belongs to the iron-containing alcohol dehydrogenase family.</text>
</comment>
<evidence type="ECO:0000259" key="6">
    <source>
        <dbReference type="Pfam" id="PF25137"/>
    </source>
</evidence>
<dbReference type="InterPro" id="IPR018211">
    <property type="entry name" value="ADH_Fe_CS"/>
</dbReference>
<evidence type="ECO:0000313" key="8">
    <source>
        <dbReference type="Proteomes" id="UP000184603"/>
    </source>
</evidence>
<protein>
    <submittedName>
        <fullName evidence="7">Alcohol dehydrogenase, class IV</fullName>
    </submittedName>
</protein>
<reference evidence="7 8" key="1">
    <citation type="submission" date="2016-12" db="EMBL/GenBank/DDBJ databases">
        <authorList>
            <person name="Song W.-J."/>
            <person name="Kurnit D.M."/>
        </authorList>
    </citation>
    <scope>NUCLEOTIDE SEQUENCE [LARGE SCALE GENOMIC DNA]</scope>
    <source>
        <strain evidence="7 8">DSM 18488</strain>
    </source>
</reference>
<dbReference type="Pfam" id="PF25137">
    <property type="entry name" value="ADH_Fe_C"/>
    <property type="match status" value="1"/>
</dbReference>
<dbReference type="PANTHER" id="PTHR11496:SF102">
    <property type="entry name" value="ALCOHOL DEHYDROGENASE 4"/>
    <property type="match status" value="1"/>
</dbReference>
<evidence type="ECO:0000256" key="2">
    <source>
        <dbReference type="ARBA" id="ARBA00007358"/>
    </source>
</evidence>